<protein>
    <submittedName>
        <fullName evidence="1">Uncharacterized protein</fullName>
    </submittedName>
</protein>
<organism evidence="1">
    <name type="scientific">gut metagenome</name>
    <dbReference type="NCBI Taxonomy" id="749906"/>
    <lineage>
        <taxon>unclassified sequences</taxon>
        <taxon>metagenomes</taxon>
        <taxon>organismal metagenomes</taxon>
    </lineage>
</organism>
<evidence type="ECO:0000313" key="1">
    <source>
        <dbReference type="EMBL" id="EJW92782.1"/>
    </source>
</evidence>
<sequence>MRWFQSLICIDFHGQYVIELSIFINVGIAMVSDTFDWAEQRIGVNDTKWRIITGLSVLINIGANIAAA</sequence>
<gene>
    <name evidence="1" type="ORF">EVA_19111</name>
</gene>
<dbReference type="EMBL" id="AMCI01007348">
    <property type="protein sequence ID" value="EJW92782.1"/>
    <property type="molecule type" value="Genomic_DNA"/>
</dbReference>
<dbReference type="AlphaFoldDB" id="J9FT83"/>
<proteinExistence type="predicted"/>
<reference evidence="1" key="1">
    <citation type="journal article" date="2012" name="PLoS ONE">
        <title>Gene sets for utilization of primary and secondary nutrition supplies in the distal gut of endangered iberian lynx.</title>
        <authorList>
            <person name="Alcaide M."/>
            <person name="Messina E."/>
            <person name="Richter M."/>
            <person name="Bargiela R."/>
            <person name="Peplies J."/>
            <person name="Huws S.A."/>
            <person name="Newbold C.J."/>
            <person name="Golyshin P.N."/>
            <person name="Simon M.A."/>
            <person name="Lopez G."/>
            <person name="Yakimov M.M."/>
            <person name="Ferrer M."/>
        </authorList>
    </citation>
    <scope>NUCLEOTIDE SEQUENCE</scope>
</reference>
<accession>J9FT83</accession>
<comment type="caution">
    <text evidence="1">The sequence shown here is derived from an EMBL/GenBank/DDBJ whole genome shotgun (WGS) entry which is preliminary data.</text>
</comment>
<name>J9FT83_9ZZZZ</name>